<keyword evidence="1" id="KW-0472">Membrane</keyword>
<evidence type="ECO:0000256" key="1">
    <source>
        <dbReference type="SAM" id="Phobius"/>
    </source>
</evidence>
<accession>I6NSG3</accession>
<dbReference type="EMBL" id="JN564907">
    <property type="protein sequence ID" value="AEY69552.1"/>
    <property type="molecule type" value="Genomic_DNA"/>
</dbReference>
<reference evidence="2 3" key="1">
    <citation type="journal article" date="2012" name="BMC Genomics">
        <title>Comparative analysis of two phenotypically-similar but genomically-distinct Burkholderia cenocepacia-specific bacteriophages.</title>
        <authorList>
            <person name="Lynch K.H."/>
            <person name="Stothard P."/>
            <person name="Dennis J.J."/>
        </authorList>
    </citation>
    <scope>NUCLEOTIDE SEQUENCE [LARGE SCALE GENOMIC DNA]</scope>
</reference>
<protein>
    <submittedName>
        <fullName evidence="2">Holin</fullName>
    </submittedName>
</protein>
<keyword evidence="1" id="KW-1133">Transmembrane helix</keyword>
<feature type="transmembrane region" description="Helical" evidence="1">
    <location>
        <begin position="53"/>
        <end position="71"/>
    </location>
</feature>
<dbReference type="OrthoDB" id="19471at10239"/>
<name>I6NSG3_9CAUD</name>
<dbReference type="Proteomes" id="UP000009012">
    <property type="component" value="Segment"/>
</dbReference>
<keyword evidence="1" id="KW-0812">Transmembrane</keyword>
<dbReference type="GeneID" id="13405222"/>
<proteinExistence type="predicted"/>
<organism evidence="2 3">
    <name type="scientific">Burkholderia phage vB_BceS_AH2</name>
    <dbReference type="NCBI Taxonomy" id="1133022"/>
    <lineage>
        <taxon>Viruses</taxon>
        <taxon>Duplodnaviria</taxon>
        <taxon>Heunggongvirae</taxon>
        <taxon>Uroviricota</taxon>
        <taxon>Caudoviricetes</taxon>
        <taxon>Casjensviridae</taxon>
        <taxon>Ahduovirus</taxon>
        <taxon>Ahduovirus AH2</taxon>
        <taxon>Burkholderia virus AH2</taxon>
    </lineage>
</organism>
<evidence type="ECO:0000313" key="2">
    <source>
        <dbReference type="EMBL" id="AEY69552.1"/>
    </source>
</evidence>
<dbReference type="RefSeq" id="YP_006561127.1">
    <property type="nucleotide sequence ID" value="NC_018283.1"/>
</dbReference>
<sequence>MKLRLIDDWHKAWKLGSVQFAALFAFLFSIGPDLLHTWAFIPQDLKDALPEGTSRWIAVAALLLTLLGRVFKFERKTPQGEEQ</sequence>
<keyword evidence="3" id="KW-1185">Reference proteome</keyword>
<gene>
    <name evidence="2" type="ORF">AH2_00043</name>
</gene>
<dbReference type="InterPro" id="IPR057700">
    <property type="entry name" value="DUF7940"/>
</dbReference>
<dbReference type="KEGG" id="vg:13405222"/>
<evidence type="ECO:0000313" key="3">
    <source>
        <dbReference type="Proteomes" id="UP000009012"/>
    </source>
</evidence>
<feature type="transmembrane region" description="Helical" evidence="1">
    <location>
        <begin position="20"/>
        <end position="41"/>
    </location>
</feature>
<dbReference type="Pfam" id="PF25612">
    <property type="entry name" value="DUF7940"/>
    <property type="match status" value="1"/>
</dbReference>